<gene>
    <name evidence="1" type="ORF">B0H15DRAFT_763604</name>
</gene>
<evidence type="ECO:0000313" key="2">
    <source>
        <dbReference type="Proteomes" id="UP001222325"/>
    </source>
</evidence>
<dbReference type="Proteomes" id="UP001222325">
    <property type="component" value="Unassembled WGS sequence"/>
</dbReference>
<feature type="non-terminal residue" evidence="1">
    <location>
        <position position="1"/>
    </location>
</feature>
<organism evidence="1 2">
    <name type="scientific">Mycena belliarum</name>
    <dbReference type="NCBI Taxonomy" id="1033014"/>
    <lineage>
        <taxon>Eukaryota</taxon>
        <taxon>Fungi</taxon>
        <taxon>Dikarya</taxon>
        <taxon>Basidiomycota</taxon>
        <taxon>Agaricomycotina</taxon>
        <taxon>Agaricomycetes</taxon>
        <taxon>Agaricomycetidae</taxon>
        <taxon>Agaricales</taxon>
        <taxon>Marasmiineae</taxon>
        <taxon>Mycenaceae</taxon>
        <taxon>Mycena</taxon>
    </lineage>
</organism>
<evidence type="ECO:0000313" key="1">
    <source>
        <dbReference type="EMBL" id="KAJ7070407.1"/>
    </source>
</evidence>
<sequence length="123" mass="13576">DVEPIEMLWQTIALCTRSDEKPVALLTDINARTGSSQIQSQLDEFVRSSSDPEEKTNTRGRAVLQECDTYGLIILNGTSFETASPGRLTSWQPGGNSVIDYALVSKPLLPRIRKFHVTSPTPD</sequence>
<dbReference type="InterPro" id="IPR036691">
    <property type="entry name" value="Endo/exonu/phosph_ase_sf"/>
</dbReference>
<dbReference type="AlphaFoldDB" id="A0AAD6TM05"/>
<reference evidence="1" key="1">
    <citation type="submission" date="2023-03" db="EMBL/GenBank/DDBJ databases">
        <title>Massive genome expansion in bonnet fungi (Mycena s.s.) driven by repeated elements and novel gene families across ecological guilds.</title>
        <authorList>
            <consortium name="Lawrence Berkeley National Laboratory"/>
            <person name="Harder C.B."/>
            <person name="Miyauchi S."/>
            <person name="Viragh M."/>
            <person name="Kuo A."/>
            <person name="Thoen E."/>
            <person name="Andreopoulos B."/>
            <person name="Lu D."/>
            <person name="Skrede I."/>
            <person name="Drula E."/>
            <person name="Henrissat B."/>
            <person name="Morin E."/>
            <person name="Kohler A."/>
            <person name="Barry K."/>
            <person name="LaButti K."/>
            <person name="Morin E."/>
            <person name="Salamov A."/>
            <person name="Lipzen A."/>
            <person name="Mereny Z."/>
            <person name="Hegedus B."/>
            <person name="Baldrian P."/>
            <person name="Stursova M."/>
            <person name="Weitz H."/>
            <person name="Taylor A."/>
            <person name="Grigoriev I.V."/>
            <person name="Nagy L.G."/>
            <person name="Martin F."/>
            <person name="Kauserud H."/>
        </authorList>
    </citation>
    <scope>NUCLEOTIDE SEQUENCE</scope>
    <source>
        <strain evidence="1">CBHHK173m</strain>
    </source>
</reference>
<dbReference type="Gene3D" id="3.60.10.10">
    <property type="entry name" value="Endonuclease/exonuclease/phosphatase"/>
    <property type="match status" value="1"/>
</dbReference>
<name>A0AAD6TM05_9AGAR</name>
<dbReference type="SUPFAM" id="SSF56219">
    <property type="entry name" value="DNase I-like"/>
    <property type="match status" value="1"/>
</dbReference>
<proteinExistence type="predicted"/>
<keyword evidence="2" id="KW-1185">Reference proteome</keyword>
<comment type="caution">
    <text evidence="1">The sequence shown here is derived from an EMBL/GenBank/DDBJ whole genome shotgun (WGS) entry which is preliminary data.</text>
</comment>
<feature type="non-terminal residue" evidence="1">
    <location>
        <position position="123"/>
    </location>
</feature>
<accession>A0AAD6TM05</accession>
<dbReference type="EMBL" id="JARJCN010000130">
    <property type="protein sequence ID" value="KAJ7070407.1"/>
    <property type="molecule type" value="Genomic_DNA"/>
</dbReference>
<protein>
    <submittedName>
        <fullName evidence="1">Uncharacterized protein</fullName>
    </submittedName>
</protein>